<keyword evidence="3" id="KW-1185">Reference proteome</keyword>
<protein>
    <submittedName>
        <fullName evidence="2">Uncharacterized protein</fullName>
    </submittedName>
</protein>
<comment type="caution">
    <text evidence="2">The sequence shown here is derived from an EMBL/GenBank/DDBJ whole genome shotgun (WGS) entry which is preliminary data.</text>
</comment>
<accession>A0A8J2LQV9</accession>
<proteinExistence type="predicted"/>
<reference evidence="2" key="1">
    <citation type="submission" date="2021-06" db="EMBL/GenBank/DDBJ databases">
        <authorList>
            <person name="Hodson N. C."/>
            <person name="Mongue J. A."/>
            <person name="Jaron S. K."/>
        </authorList>
    </citation>
    <scope>NUCLEOTIDE SEQUENCE</scope>
</reference>
<evidence type="ECO:0000313" key="2">
    <source>
        <dbReference type="EMBL" id="CAG7837259.1"/>
    </source>
</evidence>
<sequence length="24" mass="2595">FGFAEADTYRSGALTSSASDQEFH</sequence>
<evidence type="ECO:0000256" key="1">
    <source>
        <dbReference type="SAM" id="MobiDB-lite"/>
    </source>
</evidence>
<name>A0A8J2LQV9_9HEXA</name>
<dbReference type="EMBL" id="CAJVCH010571348">
    <property type="protein sequence ID" value="CAG7837259.1"/>
    <property type="molecule type" value="Genomic_DNA"/>
</dbReference>
<dbReference type="Proteomes" id="UP000708208">
    <property type="component" value="Unassembled WGS sequence"/>
</dbReference>
<feature type="non-terminal residue" evidence="2">
    <location>
        <position position="1"/>
    </location>
</feature>
<gene>
    <name evidence="2" type="ORF">AFUS01_LOCUS46400</name>
</gene>
<evidence type="ECO:0000313" key="3">
    <source>
        <dbReference type="Proteomes" id="UP000708208"/>
    </source>
</evidence>
<feature type="compositionally biased region" description="Polar residues" evidence="1">
    <location>
        <begin position="13"/>
        <end position="24"/>
    </location>
</feature>
<dbReference type="AlphaFoldDB" id="A0A8J2LQV9"/>
<feature type="region of interest" description="Disordered" evidence="1">
    <location>
        <begin position="1"/>
        <end position="24"/>
    </location>
</feature>
<organism evidence="2 3">
    <name type="scientific">Allacma fusca</name>
    <dbReference type="NCBI Taxonomy" id="39272"/>
    <lineage>
        <taxon>Eukaryota</taxon>
        <taxon>Metazoa</taxon>
        <taxon>Ecdysozoa</taxon>
        <taxon>Arthropoda</taxon>
        <taxon>Hexapoda</taxon>
        <taxon>Collembola</taxon>
        <taxon>Symphypleona</taxon>
        <taxon>Sminthuridae</taxon>
        <taxon>Allacma</taxon>
    </lineage>
</organism>